<reference evidence="1" key="1">
    <citation type="submission" date="2024-07" db="EMBL/GenBank/DDBJ databases">
        <authorList>
            <person name="Li X.-J."/>
            <person name="Wang X."/>
        </authorList>
    </citation>
    <scope>NUCLEOTIDE SEQUENCE</scope>
    <source>
        <strain evidence="1">HSP-334</strain>
    </source>
</reference>
<protein>
    <submittedName>
        <fullName evidence="1">Uncharacterized protein</fullName>
    </submittedName>
</protein>
<accession>A0AB39VHK1</accession>
<dbReference type="KEGG" id="lrug:AB8B22_08215"/>
<dbReference type="RefSeq" id="WP_369710742.1">
    <property type="nucleotide sequence ID" value="NZ_CP165644.1"/>
</dbReference>
<dbReference type="AlphaFoldDB" id="A0AB39VHK1"/>
<gene>
    <name evidence="1" type="ORF">AB8B22_08215</name>
</gene>
<sequence>MYQGITYENYKIIEEKGSICKLVDKDFPLSSRTIIHLIKKISDNMQ</sequence>
<dbReference type="EMBL" id="CP165644">
    <property type="protein sequence ID" value="XDU66388.1"/>
    <property type="molecule type" value="Genomic_DNA"/>
</dbReference>
<proteinExistence type="predicted"/>
<organism evidence="1">
    <name type="scientific">Leptotrichia rugosa</name>
    <dbReference type="NCBI Taxonomy" id="3239302"/>
    <lineage>
        <taxon>Bacteria</taxon>
        <taxon>Fusobacteriati</taxon>
        <taxon>Fusobacteriota</taxon>
        <taxon>Fusobacteriia</taxon>
        <taxon>Fusobacteriales</taxon>
        <taxon>Leptotrichiaceae</taxon>
        <taxon>Leptotrichia</taxon>
    </lineage>
</organism>
<name>A0AB39VHK1_9FUSO</name>
<evidence type="ECO:0000313" key="1">
    <source>
        <dbReference type="EMBL" id="XDU66388.1"/>
    </source>
</evidence>